<evidence type="ECO:0000313" key="7">
    <source>
        <dbReference type="EMBL" id="NKY24545.1"/>
    </source>
</evidence>
<evidence type="ECO:0000313" key="8">
    <source>
        <dbReference type="Proteomes" id="UP000581206"/>
    </source>
</evidence>
<evidence type="ECO:0000256" key="5">
    <source>
        <dbReference type="ARBA" id="ARBA00037974"/>
    </source>
</evidence>
<evidence type="ECO:0000256" key="1">
    <source>
        <dbReference type="ARBA" id="ARBA00001933"/>
    </source>
</evidence>
<dbReference type="InterPro" id="IPR015424">
    <property type="entry name" value="PyrdxlP-dep_Trfase"/>
</dbReference>
<dbReference type="EMBL" id="JAAXOX010000017">
    <property type="protein sequence ID" value="NKY24545.1"/>
    <property type="molecule type" value="Genomic_DNA"/>
</dbReference>
<dbReference type="EC" id="4.4.1.13" evidence="2"/>
<protein>
    <recommendedName>
        <fullName evidence="2">cysteine-S-conjugate beta-lyase</fullName>
        <ecNumber evidence="2">4.4.1.13</ecNumber>
    </recommendedName>
</protein>
<dbReference type="Proteomes" id="UP000581206">
    <property type="component" value="Unassembled WGS sequence"/>
</dbReference>
<dbReference type="InterPro" id="IPR004839">
    <property type="entry name" value="Aminotransferase_I/II_large"/>
</dbReference>
<dbReference type="Gene3D" id="3.90.1150.10">
    <property type="entry name" value="Aspartate Aminotransferase, domain 1"/>
    <property type="match status" value="1"/>
</dbReference>
<evidence type="ECO:0000259" key="6">
    <source>
        <dbReference type="Pfam" id="PF00155"/>
    </source>
</evidence>
<dbReference type="Gene3D" id="3.40.640.10">
    <property type="entry name" value="Type I PLP-dependent aspartate aminotransferase-like (Major domain)"/>
    <property type="match status" value="1"/>
</dbReference>
<evidence type="ECO:0000256" key="2">
    <source>
        <dbReference type="ARBA" id="ARBA00012224"/>
    </source>
</evidence>
<dbReference type="GO" id="GO:0030170">
    <property type="term" value="F:pyridoxal phosphate binding"/>
    <property type="evidence" value="ECO:0007669"/>
    <property type="project" value="InterPro"/>
</dbReference>
<keyword evidence="4" id="KW-0456">Lyase</keyword>
<keyword evidence="7" id="KW-0808">Transferase</keyword>
<dbReference type="PANTHER" id="PTHR43525:SF2">
    <property type="entry name" value="CYSTATHIONINE BETA-LYASE-RELATED"/>
    <property type="match status" value="1"/>
</dbReference>
<dbReference type="PANTHER" id="PTHR43525">
    <property type="entry name" value="PROTEIN MALY"/>
    <property type="match status" value="1"/>
</dbReference>
<feature type="domain" description="Aminotransferase class I/classII large" evidence="6">
    <location>
        <begin position="11"/>
        <end position="353"/>
    </location>
</feature>
<dbReference type="GO" id="GO:0008483">
    <property type="term" value="F:transaminase activity"/>
    <property type="evidence" value="ECO:0007669"/>
    <property type="project" value="UniProtKB-KW"/>
</dbReference>
<dbReference type="AlphaFoldDB" id="A0A7X6KYQ6"/>
<dbReference type="Pfam" id="PF00155">
    <property type="entry name" value="Aminotran_1_2"/>
    <property type="match status" value="1"/>
</dbReference>
<accession>A0A7X6KYQ6</accession>
<evidence type="ECO:0000256" key="4">
    <source>
        <dbReference type="ARBA" id="ARBA00023239"/>
    </source>
</evidence>
<keyword evidence="8" id="KW-1185">Reference proteome</keyword>
<dbReference type="GO" id="GO:0047804">
    <property type="term" value="F:cysteine-S-conjugate beta-lyase activity"/>
    <property type="evidence" value="ECO:0007669"/>
    <property type="project" value="UniProtKB-EC"/>
</dbReference>
<name>A0A7X6KYQ6_9CELL</name>
<dbReference type="CDD" id="cd00609">
    <property type="entry name" value="AAT_like"/>
    <property type="match status" value="1"/>
</dbReference>
<proteinExistence type="inferred from homology"/>
<dbReference type="InterPro" id="IPR051798">
    <property type="entry name" value="Class-II_PLP-Dep_Aminotrans"/>
</dbReference>
<dbReference type="InterPro" id="IPR015422">
    <property type="entry name" value="PyrdxlP-dep_Trfase_small"/>
</dbReference>
<sequence length="377" mass="40090">MIGAFVAEADFGTAPAVTTALHAAVDGGRLGYPAPGDIAATSAAFAGYAEAQYGWRVEAERVRPLPDVFTAFRAAIEQFTSPGAAVILPTPAYMPFLTLPASLGRRAIQVPLVEHDGRLEHDLDAIARAFDDGAELLLLCNPHNPTGRVLDAEELSGIERVVHAHDGRVFADEIHAPLVLPGRAHLPYAALGPVAAGHTLTATSTSKAWNIPGLKAAQLVLSNDADAELWARIGEEYEKSTGTLGLIASAAAYTDGRDWLAEAVDYLDGNRRLFAELVADRLPGVRFTPPEGTYLGWLDFRHTALADRPAHRLAREAGLRLTEGADCGEIGAGFARITLATPRPVLREIADRIAGVLGWAGSAAGLCPLDQRRHTTR</sequence>
<comment type="similarity">
    <text evidence="5">Belongs to the class-II pyridoxal-phosphate-dependent aminotransferase family. MalY/PatB cystathionine beta-lyase subfamily.</text>
</comment>
<keyword evidence="7" id="KW-0032">Aminotransferase</keyword>
<reference evidence="7 8" key="1">
    <citation type="submission" date="2020-04" db="EMBL/GenBank/DDBJ databases">
        <title>MicrobeNet Type strains.</title>
        <authorList>
            <person name="Nicholson A.C."/>
        </authorList>
    </citation>
    <scope>NUCLEOTIDE SEQUENCE [LARGE SCALE GENOMIC DNA]</scope>
    <source>
        <strain evidence="7 8">ATCC BAA-788</strain>
    </source>
</reference>
<comment type="caution">
    <text evidence="7">The sequence shown here is derived from an EMBL/GenBank/DDBJ whole genome shotgun (WGS) entry which is preliminary data.</text>
</comment>
<comment type="cofactor">
    <cofactor evidence="1">
        <name>pyridoxal 5'-phosphate</name>
        <dbReference type="ChEBI" id="CHEBI:597326"/>
    </cofactor>
</comment>
<evidence type="ECO:0000256" key="3">
    <source>
        <dbReference type="ARBA" id="ARBA00022898"/>
    </source>
</evidence>
<gene>
    <name evidence="7" type="ORF">HGA03_17945</name>
</gene>
<keyword evidence="3" id="KW-0663">Pyridoxal phosphate</keyword>
<dbReference type="InterPro" id="IPR015421">
    <property type="entry name" value="PyrdxlP-dep_Trfase_major"/>
</dbReference>
<dbReference type="SUPFAM" id="SSF53383">
    <property type="entry name" value="PLP-dependent transferases"/>
    <property type="match status" value="1"/>
</dbReference>
<organism evidence="7 8">
    <name type="scientific">Cellulomonas denverensis</name>
    <dbReference type="NCBI Taxonomy" id="264297"/>
    <lineage>
        <taxon>Bacteria</taxon>
        <taxon>Bacillati</taxon>
        <taxon>Actinomycetota</taxon>
        <taxon>Actinomycetes</taxon>
        <taxon>Micrococcales</taxon>
        <taxon>Cellulomonadaceae</taxon>
        <taxon>Cellulomonas</taxon>
    </lineage>
</organism>